<dbReference type="Proteomes" id="UP000077667">
    <property type="component" value="Chromosome"/>
</dbReference>
<keyword evidence="4" id="KW-1185">Reference proteome</keyword>
<evidence type="ECO:0000256" key="1">
    <source>
        <dbReference type="SAM" id="SignalP"/>
    </source>
</evidence>
<evidence type="ECO:0000313" key="3">
    <source>
        <dbReference type="EMBL" id="ANH83865.1"/>
    </source>
</evidence>
<evidence type="ECO:0000259" key="2">
    <source>
        <dbReference type="Pfam" id="PF13349"/>
    </source>
</evidence>
<sequence>MKKNLLLIVLLLGTLLSNAQRRFNEEPYLIKPFNIAAVSNVNMETSGGSITVEGGSGTGSLEMYVQPSNSEVRHRMSQSDIKAVLDQYYDIDVRIDGTTLIAKARRKDKPWTNKTALSISFVVHSGSRVSSDLSTSGGSISLSKLSGNQLFKTSGGSLHINGVNGKIAGKTSGGSIDLSNAGNDIDLQTSGGSIHADHVSGTIRLQTSGGSLSLSDLEGDIRAHTSGGSITATNISGTLLTGTSGGSVTLKGISGNLEASTSGGRISATMNRTKDYVKLHTSAGGVNLQLPRTRNAKLDLSGNRVSVNPLNNFNGTIDKSKIKGMIGDGRLAVEVTASSGNVEVSL</sequence>
<dbReference type="PANTHER" id="PTHR34094">
    <property type="match status" value="1"/>
</dbReference>
<dbReference type="RefSeq" id="WP_067761910.1">
    <property type="nucleotide sequence ID" value="NZ_CP015772.1"/>
</dbReference>
<feature type="domain" description="DUF4097" evidence="2">
    <location>
        <begin position="183"/>
        <end position="344"/>
    </location>
</feature>
<dbReference type="STRING" id="1176587.A8C56_11155"/>
<name>A0A1A9I934_9BACT</name>
<feature type="chain" id="PRO_5008390079" description="DUF4097 domain-containing protein" evidence="1">
    <location>
        <begin position="20"/>
        <end position="346"/>
    </location>
</feature>
<proteinExistence type="predicted"/>
<dbReference type="Pfam" id="PF13349">
    <property type="entry name" value="DUF4097"/>
    <property type="match status" value="1"/>
</dbReference>
<dbReference type="OrthoDB" id="1523429at2"/>
<accession>A0A1A9I934</accession>
<dbReference type="InterPro" id="IPR025164">
    <property type="entry name" value="Toastrack_DUF4097"/>
</dbReference>
<dbReference type="KEGG" id="nia:A8C56_11155"/>
<organism evidence="3 4">
    <name type="scientific">Niabella ginsenosidivorans</name>
    <dbReference type="NCBI Taxonomy" id="1176587"/>
    <lineage>
        <taxon>Bacteria</taxon>
        <taxon>Pseudomonadati</taxon>
        <taxon>Bacteroidota</taxon>
        <taxon>Chitinophagia</taxon>
        <taxon>Chitinophagales</taxon>
        <taxon>Chitinophagaceae</taxon>
        <taxon>Niabella</taxon>
    </lineage>
</organism>
<keyword evidence="1" id="KW-0732">Signal</keyword>
<dbReference type="PANTHER" id="PTHR34094:SF1">
    <property type="entry name" value="PROTEIN FAM185A"/>
    <property type="match status" value="1"/>
</dbReference>
<dbReference type="AlphaFoldDB" id="A0A1A9I934"/>
<protein>
    <recommendedName>
        <fullName evidence="2">DUF4097 domain-containing protein</fullName>
    </recommendedName>
</protein>
<gene>
    <name evidence="3" type="ORF">A8C56_11155</name>
</gene>
<evidence type="ECO:0000313" key="4">
    <source>
        <dbReference type="Proteomes" id="UP000077667"/>
    </source>
</evidence>
<dbReference type="EMBL" id="CP015772">
    <property type="protein sequence ID" value="ANH83865.1"/>
    <property type="molecule type" value="Genomic_DNA"/>
</dbReference>
<feature type="signal peptide" evidence="1">
    <location>
        <begin position="1"/>
        <end position="19"/>
    </location>
</feature>
<reference evidence="3 4" key="1">
    <citation type="submission" date="2016-05" db="EMBL/GenBank/DDBJ databases">
        <title>Niabella ginsenosidivorans BS26 whole genome sequencing.</title>
        <authorList>
            <person name="Im W.T."/>
            <person name="Siddiqi M.Z."/>
        </authorList>
    </citation>
    <scope>NUCLEOTIDE SEQUENCE [LARGE SCALE GENOMIC DNA]</scope>
    <source>
        <strain evidence="3 4">BS26</strain>
    </source>
</reference>